<evidence type="ECO:0000256" key="5">
    <source>
        <dbReference type="SAM" id="MobiDB-lite"/>
    </source>
</evidence>
<dbReference type="Gene3D" id="1.10.357.10">
    <property type="entry name" value="Tetracycline Repressor, domain 2"/>
    <property type="match status" value="1"/>
</dbReference>
<keyword evidence="1" id="KW-0805">Transcription regulation</keyword>
<dbReference type="Proteomes" id="UP000791080">
    <property type="component" value="Unassembled WGS sequence"/>
</dbReference>
<dbReference type="PANTHER" id="PTHR47506">
    <property type="entry name" value="TRANSCRIPTIONAL REGULATORY PROTEIN"/>
    <property type="match status" value="1"/>
</dbReference>
<organism evidence="7 8">
    <name type="scientific">Actinoalloteichus caeruleus DSM 43889</name>
    <dbReference type="NCBI Taxonomy" id="1120930"/>
    <lineage>
        <taxon>Bacteria</taxon>
        <taxon>Bacillati</taxon>
        <taxon>Actinomycetota</taxon>
        <taxon>Actinomycetes</taxon>
        <taxon>Pseudonocardiales</taxon>
        <taxon>Pseudonocardiaceae</taxon>
        <taxon>Actinoalloteichus</taxon>
        <taxon>Actinoalloteichus cyanogriseus</taxon>
    </lineage>
</organism>
<dbReference type="EMBL" id="AUBJ02000001">
    <property type="protein sequence ID" value="MCP2330829.1"/>
    <property type="molecule type" value="Genomic_DNA"/>
</dbReference>
<evidence type="ECO:0000313" key="8">
    <source>
        <dbReference type="Proteomes" id="UP000791080"/>
    </source>
</evidence>
<protein>
    <submittedName>
        <fullName evidence="7">Transcriptional regulator, TetR family</fullName>
    </submittedName>
</protein>
<dbReference type="SUPFAM" id="SSF48498">
    <property type="entry name" value="Tetracyclin repressor-like, C-terminal domain"/>
    <property type="match status" value="1"/>
</dbReference>
<evidence type="ECO:0000256" key="3">
    <source>
        <dbReference type="ARBA" id="ARBA00023163"/>
    </source>
</evidence>
<evidence type="ECO:0000256" key="1">
    <source>
        <dbReference type="ARBA" id="ARBA00023015"/>
    </source>
</evidence>
<dbReference type="Pfam" id="PF00440">
    <property type="entry name" value="TetR_N"/>
    <property type="match status" value="1"/>
</dbReference>
<gene>
    <name evidence="7" type="ORF">G443_001099</name>
</gene>
<dbReference type="InterPro" id="IPR009057">
    <property type="entry name" value="Homeodomain-like_sf"/>
</dbReference>
<dbReference type="InterPro" id="IPR001647">
    <property type="entry name" value="HTH_TetR"/>
</dbReference>
<keyword evidence="3" id="KW-0804">Transcription</keyword>
<dbReference type="InterPro" id="IPR036271">
    <property type="entry name" value="Tet_transcr_reg_TetR-rel_C_sf"/>
</dbReference>
<feature type="domain" description="HTH tetR-type" evidence="6">
    <location>
        <begin position="22"/>
        <end position="82"/>
    </location>
</feature>
<comment type="caution">
    <text evidence="7">The sequence shown here is derived from an EMBL/GenBank/DDBJ whole genome shotgun (WGS) entry which is preliminary data.</text>
</comment>
<name>A0ABT1JEX0_ACTCY</name>
<reference evidence="7 8" key="1">
    <citation type="submission" date="2013-07" db="EMBL/GenBank/DDBJ databases">
        <authorList>
            <consortium name="DOE Joint Genome Institute"/>
            <person name="Reeve W."/>
            <person name="Huntemann M."/>
            <person name="Han J."/>
            <person name="Chen A."/>
            <person name="Kyrpides N."/>
            <person name="Mavromatis K."/>
            <person name="Markowitz V."/>
            <person name="Palaniappan K."/>
            <person name="Ivanova N."/>
            <person name="Schaumberg A."/>
            <person name="Pati A."/>
            <person name="Liolios K."/>
            <person name="Nordberg H.P."/>
            <person name="Cantor M.N."/>
            <person name="Hua S.X."/>
            <person name="Woyke T."/>
        </authorList>
    </citation>
    <scope>NUCLEOTIDE SEQUENCE [LARGE SCALE GENOMIC DNA]</scope>
    <source>
        <strain evidence="7 8">DSM 43889</strain>
    </source>
</reference>
<dbReference type="InterPro" id="IPR011075">
    <property type="entry name" value="TetR_C"/>
</dbReference>
<dbReference type="RefSeq" id="WP_026420212.1">
    <property type="nucleotide sequence ID" value="NZ_AUBJ02000001.1"/>
</dbReference>
<proteinExistence type="predicted"/>
<sequence>MSSTHRATDATGQPRRRGRPRAFDRETALRQAMEVFWERGYEGTRLTDLVQAMRMNPPSLYGAFGSKEKLFREAVEFYNSPDRSTTTLALERPGPVRDAVEALLRDNARAYVDPETPHGCLVVLSAISYSPESEGLRDLLRSLREQDRDRLRARLRAARADGGLPGSVDVDRLASFLMSVLFGLSIQARDGATLAELDGVVDITLASWDHLVDTARGG</sequence>
<keyword evidence="2 4" id="KW-0238">DNA-binding</keyword>
<evidence type="ECO:0000256" key="2">
    <source>
        <dbReference type="ARBA" id="ARBA00023125"/>
    </source>
</evidence>
<dbReference type="Gene3D" id="1.10.10.60">
    <property type="entry name" value="Homeodomain-like"/>
    <property type="match status" value="1"/>
</dbReference>
<dbReference type="SUPFAM" id="SSF46689">
    <property type="entry name" value="Homeodomain-like"/>
    <property type="match status" value="1"/>
</dbReference>
<feature type="region of interest" description="Disordered" evidence="5">
    <location>
        <begin position="1"/>
        <end position="21"/>
    </location>
</feature>
<evidence type="ECO:0000256" key="4">
    <source>
        <dbReference type="PROSITE-ProRule" id="PRU00335"/>
    </source>
</evidence>
<reference evidence="7 8" key="2">
    <citation type="submission" date="2022-06" db="EMBL/GenBank/DDBJ databases">
        <title>Genomic Encyclopedia of Type Strains, Phase I: the one thousand microbial genomes (KMG-I) project.</title>
        <authorList>
            <person name="Kyrpides N."/>
        </authorList>
    </citation>
    <scope>NUCLEOTIDE SEQUENCE [LARGE SCALE GENOMIC DNA]</scope>
    <source>
        <strain evidence="7 8">DSM 43889</strain>
    </source>
</reference>
<keyword evidence="8" id="KW-1185">Reference proteome</keyword>
<dbReference type="PROSITE" id="PS50977">
    <property type="entry name" value="HTH_TETR_2"/>
    <property type="match status" value="1"/>
</dbReference>
<dbReference type="Pfam" id="PF16925">
    <property type="entry name" value="TetR_C_13"/>
    <property type="match status" value="1"/>
</dbReference>
<evidence type="ECO:0000313" key="7">
    <source>
        <dbReference type="EMBL" id="MCP2330829.1"/>
    </source>
</evidence>
<dbReference type="PANTHER" id="PTHR47506:SF1">
    <property type="entry name" value="HTH-TYPE TRANSCRIPTIONAL REGULATOR YJDC"/>
    <property type="match status" value="1"/>
</dbReference>
<evidence type="ECO:0000259" key="6">
    <source>
        <dbReference type="PROSITE" id="PS50977"/>
    </source>
</evidence>
<feature type="DNA-binding region" description="H-T-H motif" evidence="4">
    <location>
        <begin position="45"/>
        <end position="64"/>
    </location>
</feature>
<accession>A0ABT1JEX0</accession>